<keyword evidence="1" id="KW-1133">Transmembrane helix</keyword>
<feature type="transmembrane region" description="Helical" evidence="1">
    <location>
        <begin position="46"/>
        <end position="75"/>
    </location>
</feature>
<sequence>YYFFLLLRSSDIYFAGVVWVKRCYDHNRWCGAVYPSLLLVRYAGDAVYPCLCAILLVRYAGGAVYPSLLLVRYAGGAAWRYAGVLYKDECPLNPLIPIYLIVSGASYLLTILLLPLKNCCRQLCAVLEGFLLIFIICWLIAGSFWVFSIHLVYPFLCNTVLFQFSFGVLVFQYIYVVIVSVTLVLVICFTGFKVSYLHSFSRGCPLPYNIPPSVQTAQDKHICHCLLLYCTRTSRNTVTLM</sequence>
<dbReference type="PANTHER" id="PTHR33444:SF2">
    <property type="entry name" value="MARVEL DOMAIN-CONTAINING PROTEIN"/>
    <property type="match status" value="1"/>
</dbReference>
<name>A0ABN9L8D7_9NEOB</name>
<evidence type="ECO:0000313" key="3">
    <source>
        <dbReference type="Proteomes" id="UP001176940"/>
    </source>
</evidence>
<dbReference type="Proteomes" id="UP001176940">
    <property type="component" value="Unassembled WGS sequence"/>
</dbReference>
<proteinExistence type="predicted"/>
<organism evidence="2 3">
    <name type="scientific">Ranitomeya imitator</name>
    <name type="common">mimic poison frog</name>
    <dbReference type="NCBI Taxonomy" id="111125"/>
    <lineage>
        <taxon>Eukaryota</taxon>
        <taxon>Metazoa</taxon>
        <taxon>Chordata</taxon>
        <taxon>Craniata</taxon>
        <taxon>Vertebrata</taxon>
        <taxon>Euteleostomi</taxon>
        <taxon>Amphibia</taxon>
        <taxon>Batrachia</taxon>
        <taxon>Anura</taxon>
        <taxon>Neobatrachia</taxon>
        <taxon>Hyloidea</taxon>
        <taxon>Dendrobatidae</taxon>
        <taxon>Dendrobatinae</taxon>
        <taxon>Ranitomeya</taxon>
    </lineage>
</organism>
<keyword evidence="1" id="KW-0812">Transmembrane</keyword>
<reference evidence="2" key="1">
    <citation type="submission" date="2023-07" db="EMBL/GenBank/DDBJ databases">
        <authorList>
            <person name="Stuckert A."/>
        </authorList>
    </citation>
    <scope>NUCLEOTIDE SEQUENCE</scope>
</reference>
<accession>A0ABN9L8D7</accession>
<keyword evidence="3" id="KW-1185">Reference proteome</keyword>
<gene>
    <name evidence="2" type="ORF">RIMI_LOCUS5752808</name>
</gene>
<feature type="transmembrane region" description="Helical" evidence="1">
    <location>
        <begin position="95"/>
        <end position="114"/>
    </location>
</feature>
<feature type="transmembrane region" description="Helical" evidence="1">
    <location>
        <begin position="173"/>
        <end position="192"/>
    </location>
</feature>
<dbReference type="EMBL" id="CAUEEQ010009994">
    <property type="protein sequence ID" value="CAJ0934046.1"/>
    <property type="molecule type" value="Genomic_DNA"/>
</dbReference>
<evidence type="ECO:0000313" key="2">
    <source>
        <dbReference type="EMBL" id="CAJ0934046.1"/>
    </source>
</evidence>
<protein>
    <submittedName>
        <fullName evidence="2">Uncharacterized protein</fullName>
    </submittedName>
</protein>
<feature type="non-terminal residue" evidence="2">
    <location>
        <position position="1"/>
    </location>
</feature>
<keyword evidence="1" id="KW-0472">Membrane</keyword>
<evidence type="ECO:0000256" key="1">
    <source>
        <dbReference type="SAM" id="Phobius"/>
    </source>
</evidence>
<dbReference type="PANTHER" id="PTHR33444">
    <property type="entry name" value="SI:DKEY-19B23.12-RELATED"/>
    <property type="match status" value="1"/>
</dbReference>
<dbReference type="InterPro" id="IPR040350">
    <property type="entry name" value="TMEM272"/>
</dbReference>
<feature type="transmembrane region" description="Helical" evidence="1">
    <location>
        <begin position="126"/>
        <end position="153"/>
    </location>
</feature>
<comment type="caution">
    <text evidence="2">The sequence shown here is derived from an EMBL/GenBank/DDBJ whole genome shotgun (WGS) entry which is preliminary data.</text>
</comment>